<dbReference type="SMART" id="SM00448">
    <property type="entry name" value="REC"/>
    <property type="match status" value="1"/>
</dbReference>
<dbReference type="PANTHER" id="PTHR45339">
    <property type="entry name" value="HYBRID SIGNAL TRANSDUCTION HISTIDINE KINASE J"/>
    <property type="match status" value="1"/>
</dbReference>
<dbReference type="InterPro" id="IPR001789">
    <property type="entry name" value="Sig_transdc_resp-reg_receiver"/>
</dbReference>
<name>A0A6S6TFZ9_9BACT</name>
<feature type="coiled-coil region" evidence="13">
    <location>
        <begin position="670"/>
        <end position="697"/>
    </location>
</feature>
<comment type="catalytic activity">
    <reaction evidence="1">
        <text>ATP + protein L-histidine = ADP + protein N-phospho-L-histidine.</text>
        <dbReference type="EC" id="2.7.13.3"/>
    </reaction>
</comment>
<dbReference type="Pfam" id="PF02518">
    <property type="entry name" value="HATPase_c"/>
    <property type="match status" value="1"/>
</dbReference>
<dbReference type="Pfam" id="PF00072">
    <property type="entry name" value="Response_reg"/>
    <property type="match status" value="1"/>
</dbReference>
<dbReference type="GO" id="GO:0016020">
    <property type="term" value="C:membrane"/>
    <property type="evidence" value="ECO:0007669"/>
    <property type="project" value="UniProtKB-SubCell"/>
</dbReference>
<dbReference type="PROSITE" id="PS50885">
    <property type="entry name" value="HAMP"/>
    <property type="match status" value="1"/>
</dbReference>
<comment type="subunit">
    <text evidence="10">At low DSF concentrations, interacts with RpfF.</text>
</comment>
<dbReference type="CDD" id="cd16922">
    <property type="entry name" value="HATPase_EvgS-ArcB-TorS-like"/>
    <property type="match status" value="1"/>
</dbReference>
<dbReference type="Gene3D" id="3.30.565.10">
    <property type="entry name" value="Histidine kinase-like ATPase, C-terminal domain"/>
    <property type="match status" value="1"/>
</dbReference>
<dbReference type="CDD" id="cd17546">
    <property type="entry name" value="REC_hyHK_CKI1_RcsC-like"/>
    <property type="match status" value="1"/>
</dbReference>
<organism evidence="18">
    <name type="scientific">uncultured Sulfurovum sp</name>
    <dbReference type="NCBI Taxonomy" id="269237"/>
    <lineage>
        <taxon>Bacteria</taxon>
        <taxon>Pseudomonadati</taxon>
        <taxon>Campylobacterota</taxon>
        <taxon>Epsilonproteobacteria</taxon>
        <taxon>Campylobacterales</taxon>
        <taxon>Sulfurovaceae</taxon>
        <taxon>Sulfurovum</taxon>
        <taxon>environmental samples</taxon>
    </lineage>
</organism>
<keyword evidence="13" id="KW-0175">Coiled coil</keyword>
<dbReference type="PRINTS" id="PR00344">
    <property type="entry name" value="BCTRLSENSOR"/>
</dbReference>
<evidence type="ECO:0000256" key="12">
    <source>
        <dbReference type="PROSITE-ProRule" id="PRU00169"/>
    </source>
</evidence>
<keyword evidence="14" id="KW-1133">Transmembrane helix</keyword>
<dbReference type="SUPFAM" id="SSF55874">
    <property type="entry name" value="ATPase domain of HSP90 chaperone/DNA topoisomerase II/histidine kinase"/>
    <property type="match status" value="1"/>
</dbReference>
<dbReference type="InterPro" id="IPR003594">
    <property type="entry name" value="HATPase_dom"/>
</dbReference>
<dbReference type="CDD" id="cd06225">
    <property type="entry name" value="HAMP"/>
    <property type="match status" value="1"/>
</dbReference>
<dbReference type="AlphaFoldDB" id="A0A6S6TFZ9"/>
<dbReference type="Pfam" id="PF00512">
    <property type="entry name" value="HisKA"/>
    <property type="match status" value="1"/>
</dbReference>
<evidence type="ECO:0000256" key="2">
    <source>
        <dbReference type="ARBA" id="ARBA00004370"/>
    </source>
</evidence>
<keyword evidence="6" id="KW-0547">Nucleotide-binding</keyword>
<evidence type="ECO:0000256" key="4">
    <source>
        <dbReference type="ARBA" id="ARBA00022553"/>
    </source>
</evidence>
<evidence type="ECO:0000256" key="9">
    <source>
        <dbReference type="ARBA" id="ARBA00023012"/>
    </source>
</evidence>
<dbReference type="CDD" id="cd00082">
    <property type="entry name" value="HisKA"/>
    <property type="match status" value="1"/>
</dbReference>
<dbReference type="SMART" id="SM00388">
    <property type="entry name" value="HisKA"/>
    <property type="match status" value="1"/>
</dbReference>
<evidence type="ECO:0000256" key="8">
    <source>
        <dbReference type="ARBA" id="ARBA00022840"/>
    </source>
</evidence>
<protein>
    <recommendedName>
        <fullName evidence="11">Sensory/regulatory protein RpfC</fullName>
        <ecNumber evidence="3">2.7.13.3</ecNumber>
    </recommendedName>
</protein>
<proteinExistence type="predicted"/>
<keyword evidence="7 18" id="KW-0418">Kinase</keyword>
<evidence type="ECO:0000256" key="7">
    <source>
        <dbReference type="ARBA" id="ARBA00022777"/>
    </source>
</evidence>
<dbReference type="PANTHER" id="PTHR45339:SF1">
    <property type="entry name" value="HYBRID SIGNAL TRANSDUCTION HISTIDINE KINASE J"/>
    <property type="match status" value="1"/>
</dbReference>
<evidence type="ECO:0000256" key="13">
    <source>
        <dbReference type="SAM" id="Coils"/>
    </source>
</evidence>
<feature type="modified residue" description="4-aspartylphosphate" evidence="12">
    <location>
        <position position="571"/>
    </location>
</feature>
<dbReference type="InterPro" id="IPR004358">
    <property type="entry name" value="Sig_transdc_His_kin-like_C"/>
</dbReference>
<evidence type="ECO:0000259" key="15">
    <source>
        <dbReference type="PROSITE" id="PS50109"/>
    </source>
</evidence>
<evidence type="ECO:0000313" key="18">
    <source>
        <dbReference type="EMBL" id="CAA6817137.1"/>
    </source>
</evidence>
<dbReference type="SMART" id="SM00387">
    <property type="entry name" value="HATPase_c"/>
    <property type="match status" value="1"/>
</dbReference>
<dbReference type="InterPro" id="IPR005467">
    <property type="entry name" value="His_kinase_dom"/>
</dbReference>
<dbReference type="FunFam" id="3.30.565.10:FF:000010">
    <property type="entry name" value="Sensor histidine kinase RcsC"/>
    <property type="match status" value="1"/>
</dbReference>
<evidence type="ECO:0000259" key="16">
    <source>
        <dbReference type="PROSITE" id="PS50110"/>
    </source>
</evidence>
<dbReference type="Gene3D" id="1.10.287.130">
    <property type="match status" value="1"/>
</dbReference>
<dbReference type="GO" id="GO:0000155">
    <property type="term" value="F:phosphorelay sensor kinase activity"/>
    <property type="evidence" value="ECO:0007669"/>
    <property type="project" value="InterPro"/>
</dbReference>
<feature type="domain" description="HAMP" evidence="17">
    <location>
        <begin position="223"/>
        <end position="255"/>
    </location>
</feature>
<keyword evidence="8" id="KW-0067">ATP-binding</keyword>
<dbReference type="Gene3D" id="3.40.50.2300">
    <property type="match status" value="1"/>
</dbReference>
<evidence type="ECO:0000256" key="1">
    <source>
        <dbReference type="ARBA" id="ARBA00000085"/>
    </source>
</evidence>
<comment type="subcellular location">
    <subcellularLocation>
        <location evidence="2">Membrane</location>
    </subcellularLocation>
</comment>
<keyword evidence="4 12" id="KW-0597">Phosphoprotein</keyword>
<dbReference type="InterPro" id="IPR011006">
    <property type="entry name" value="CheY-like_superfamily"/>
</dbReference>
<dbReference type="PROSITE" id="PS50109">
    <property type="entry name" value="HIS_KIN"/>
    <property type="match status" value="1"/>
</dbReference>
<dbReference type="InterPro" id="IPR036097">
    <property type="entry name" value="HisK_dim/P_sf"/>
</dbReference>
<dbReference type="PROSITE" id="PS50110">
    <property type="entry name" value="RESPONSE_REGULATORY"/>
    <property type="match status" value="1"/>
</dbReference>
<evidence type="ECO:0000256" key="10">
    <source>
        <dbReference type="ARBA" id="ARBA00064003"/>
    </source>
</evidence>
<dbReference type="GO" id="GO:0005524">
    <property type="term" value="F:ATP binding"/>
    <property type="evidence" value="ECO:0007669"/>
    <property type="project" value="UniProtKB-KW"/>
</dbReference>
<dbReference type="InterPro" id="IPR003660">
    <property type="entry name" value="HAMP_dom"/>
</dbReference>
<evidence type="ECO:0000256" key="14">
    <source>
        <dbReference type="SAM" id="Phobius"/>
    </source>
</evidence>
<accession>A0A6S6TFZ9</accession>
<dbReference type="Gene3D" id="6.10.340.10">
    <property type="match status" value="1"/>
</dbReference>
<gene>
    <name evidence="18" type="ORF">HELGO_WM48682</name>
</gene>
<feature type="domain" description="Response regulatory" evidence="16">
    <location>
        <begin position="522"/>
        <end position="636"/>
    </location>
</feature>
<feature type="transmembrane region" description="Helical" evidence="14">
    <location>
        <begin position="7"/>
        <end position="28"/>
    </location>
</feature>
<evidence type="ECO:0000256" key="6">
    <source>
        <dbReference type="ARBA" id="ARBA00022741"/>
    </source>
</evidence>
<evidence type="ECO:0000259" key="17">
    <source>
        <dbReference type="PROSITE" id="PS50885"/>
    </source>
</evidence>
<feature type="transmembrane region" description="Helical" evidence="14">
    <location>
        <begin position="177"/>
        <end position="197"/>
    </location>
</feature>
<dbReference type="InterPro" id="IPR036890">
    <property type="entry name" value="HATPase_C_sf"/>
</dbReference>
<feature type="domain" description="Histidine kinase" evidence="15">
    <location>
        <begin position="277"/>
        <end position="494"/>
    </location>
</feature>
<keyword evidence="9" id="KW-0902">Two-component regulatory system</keyword>
<dbReference type="InterPro" id="IPR003661">
    <property type="entry name" value="HisK_dim/P_dom"/>
</dbReference>
<dbReference type="EC" id="2.7.13.3" evidence="3"/>
<evidence type="ECO:0000256" key="5">
    <source>
        <dbReference type="ARBA" id="ARBA00022679"/>
    </source>
</evidence>
<keyword evidence="14" id="KW-0472">Membrane</keyword>
<dbReference type="SUPFAM" id="SSF47384">
    <property type="entry name" value="Homodimeric domain of signal transducing histidine kinase"/>
    <property type="match status" value="1"/>
</dbReference>
<evidence type="ECO:0000256" key="11">
    <source>
        <dbReference type="ARBA" id="ARBA00068150"/>
    </source>
</evidence>
<reference evidence="18" key="1">
    <citation type="submission" date="2020-01" db="EMBL/GenBank/DDBJ databases">
        <authorList>
            <person name="Meier V. D."/>
            <person name="Meier V D."/>
        </authorList>
    </citation>
    <scope>NUCLEOTIDE SEQUENCE</scope>
    <source>
        <strain evidence="18">HLG_WM_MAG_03</strain>
    </source>
</reference>
<evidence type="ECO:0000256" key="3">
    <source>
        <dbReference type="ARBA" id="ARBA00012438"/>
    </source>
</evidence>
<keyword evidence="14" id="KW-0812">Transmembrane</keyword>
<sequence length="714" mass="81738">MTIINKLQSIFFMILLFFLAYIIVSYQFTNNARKELNKIATITSTKASIHKENLRRLRDMKLTFTDAYIALEIDILDDLVDDKEKILENLEKISKHNPYNDRQKKLLQEYHDVTKKGIIESILKTKNGENVSITASIFDSLKLLNSEIFTLYEQLHHDTQRDFKSSLNKVSLEMNNFFYLSLILSLLALTLVFLSNFHMRRNIKDRFSKVYTSLENLIKEEPDFSKKMKINQEDEIGQLVKGFNTLQTKLEADYNQLNELKIKAEDTATLKSEFLANMSHEIRTPMNGIVGMSYLALQTDLNPKQRGFIEKIDSSSKMLLGIINDVLDLSKIESGKLHIEKLNFNLNSLIDSVMDIVRLKANTQGLGLSVSYEKNLPSEFYGDSLRLSQVLTNLLGNAIKFTSIGEVSLHISQSSQHKLRFEVKDTGIGLREEELTKLFQPFSQADGSTTRNFGGTGLGLVISKQLVELMNGKIWVESEYAKGSNFIFEIELEALQSKTISSKNVNKIIDLKEHSILQEKHHILLADDNEINQEIILGLLETSNIKLDIASNGQEALELFSKNTYSLILMDIQMPIMDGYEATKLIRIQDKNIPIIALTANAMKEDIEKTKLSGMQAHINKPIDVDQLYETLSSYLPKLSNNYAIPQTYKALFPELYEAVKSKRPKNCSNAILQIEKQELNEENKRFLLEVKKLLKTYQYRKVITLLDKNINNL</sequence>
<dbReference type="SUPFAM" id="SSF52172">
    <property type="entry name" value="CheY-like"/>
    <property type="match status" value="1"/>
</dbReference>
<dbReference type="FunFam" id="1.10.287.130:FF:000002">
    <property type="entry name" value="Two-component osmosensing histidine kinase"/>
    <property type="match status" value="1"/>
</dbReference>
<dbReference type="EMBL" id="CACVAR010000275">
    <property type="protein sequence ID" value="CAA6817137.1"/>
    <property type="molecule type" value="Genomic_DNA"/>
</dbReference>
<keyword evidence="5" id="KW-0808">Transferase</keyword>